<evidence type="ECO:0000256" key="1">
    <source>
        <dbReference type="SAM" id="SignalP"/>
    </source>
</evidence>
<feature type="signal peptide" evidence="1">
    <location>
        <begin position="1"/>
        <end position="23"/>
    </location>
</feature>
<name>A0A226D0T0_FOLCA</name>
<evidence type="ECO:0000313" key="2">
    <source>
        <dbReference type="EMBL" id="OXA37896.1"/>
    </source>
</evidence>
<keyword evidence="1" id="KW-0732">Signal</keyword>
<gene>
    <name evidence="2" type="ORF">Fcan01_27345</name>
</gene>
<sequence length="171" mass="19304">MGFLLVIPAVLTVLTCLSAPSTAEVFRFCLYLKNIPTNSNNKAEVYLEVVNFGDTVLSKTCQVPTSLVNADIGDIYEYHEKGGGWDELLGGRLYFAGSNEFIGKTAKFGPASEWSDKYRTSIEYKIYNSDKGKWNEWDIKRDGKQSYLGIHYMIGNRVKNTTHARLKEKNV</sequence>
<accession>A0A226D0T0</accession>
<dbReference type="Proteomes" id="UP000198287">
    <property type="component" value="Unassembled WGS sequence"/>
</dbReference>
<dbReference type="EMBL" id="LNIX01000051">
    <property type="protein sequence ID" value="OXA37896.1"/>
    <property type="molecule type" value="Genomic_DNA"/>
</dbReference>
<proteinExistence type="predicted"/>
<organism evidence="2 3">
    <name type="scientific">Folsomia candida</name>
    <name type="common">Springtail</name>
    <dbReference type="NCBI Taxonomy" id="158441"/>
    <lineage>
        <taxon>Eukaryota</taxon>
        <taxon>Metazoa</taxon>
        <taxon>Ecdysozoa</taxon>
        <taxon>Arthropoda</taxon>
        <taxon>Hexapoda</taxon>
        <taxon>Collembola</taxon>
        <taxon>Entomobryomorpha</taxon>
        <taxon>Isotomoidea</taxon>
        <taxon>Isotomidae</taxon>
        <taxon>Proisotominae</taxon>
        <taxon>Folsomia</taxon>
    </lineage>
</organism>
<feature type="chain" id="PRO_5013121609" evidence="1">
    <location>
        <begin position="24"/>
        <end position="171"/>
    </location>
</feature>
<reference evidence="2 3" key="1">
    <citation type="submission" date="2015-12" db="EMBL/GenBank/DDBJ databases">
        <title>The genome of Folsomia candida.</title>
        <authorList>
            <person name="Faddeeva A."/>
            <person name="Derks M.F."/>
            <person name="Anvar Y."/>
            <person name="Smit S."/>
            <person name="Van Straalen N."/>
            <person name="Roelofs D."/>
        </authorList>
    </citation>
    <scope>NUCLEOTIDE SEQUENCE [LARGE SCALE GENOMIC DNA]</scope>
    <source>
        <strain evidence="2 3">VU population</strain>
        <tissue evidence="2">Whole body</tissue>
    </source>
</reference>
<dbReference type="AlphaFoldDB" id="A0A226D0T0"/>
<comment type="caution">
    <text evidence="2">The sequence shown here is derived from an EMBL/GenBank/DDBJ whole genome shotgun (WGS) entry which is preliminary data.</text>
</comment>
<keyword evidence="3" id="KW-1185">Reference proteome</keyword>
<evidence type="ECO:0000313" key="3">
    <source>
        <dbReference type="Proteomes" id="UP000198287"/>
    </source>
</evidence>
<protein>
    <submittedName>
        <fullName evidence="2">Uncharacterized protein</fullName>
    </submittedName>
</protein>